<dbReference type="Proteomes" id="UP000623467">
    <property type="component" value="Unassembled WGS sequence"/>
</dbReference>
<feature type="transmembrane region" description="Helical" evidence="1">
    <location>
        <begin position="269"/>
        <end position="289"/>
    </location>
</feature>
<comment type="caution">
    <text evidence="2">The sequence shown here is derived from an EMBL/GenBank/DDBJ whole genome shotgun (WGS) entry which is preliminary data.</text>
</comment>
<keyword evidence="1" id="KW-1133">Transmembrane helix</keyword>
<accession>A0A8H7DJP6</accession>
<gene>
    <name evidence="2" type="ORF">MSAN_00472100</name>
</gene>
<keyword evidence="1" id="KW-0812">Transmembrane</keyword>
<name>A0A8H7DJP6_9AGAR</name>
<sequence>MNTSVSSIQLFQCSLSLITQVAVVDSQTREIHTVEPDLTKTASRWMPYTTVPQLNMSGALYPNVTERNPLINMWPLWYQQVPLSNFRLDYSLVSLTPLVAYLIQKLNLPAANHSDTQNITLHDLENALSILIAAIFWTRHVVPPYIDNTLDIAVHIPSNGTISTSLNNLPLSPALLPGIANITEIYAEAQLELSIIAVSAGFAVSLVLMVIAYPLLGGDFEEDFPINGTGILHSIWLYRNHPDLQRLLEQVEHPTDEALREAGMVQTRLVVELGLVCYCVQMLIPWFLLGLAGDCFARIYEDVSELPGLEYDFVIVGGTNPYLPEEETRMLTADQT</sequence>
<dbReference type="OrthoDB" id="2644397at2759"/>
<dbReference type="EMBL" id="JACAZH010000002">
    <property type="protein sequence ID" value="KAF7375822.1"/>
    <property type="molecule type" value="Genomic_DNA"/>
</dbReference>
<evidence type="ECO:0000313" key="2">
    <source>
        <dbReference type="EMBL" id="KAF7375822.1"/>
    </source>
</evidence>
<proteinExistence type="predicted"/>
<keyword evidence="1" id="KW-0472">Membrane</keyword>
<evidence type="ECO:0000313" key="3">
    <source>
        <dbReference type="Proteomes" id="UP000623467"/>
    </source>
</evidence>
<dbReference type="AlphaFoldDB" id="A0A8H7DJP6"/>
<evidence type="ECO:0000256" key="1">
    <source>
        <dbReference type="SAM" id="Phobius"/>
    </source>
</evidence>
<keyword evidence="3" id="KW-1185">Reference proteome</keyword>
<reference evidence="2" key="1">
    <citation type="submission" date="2020-05" db="EMBL/GenBank/DDBJ databases">
        <title>Mycena genomes resolve the evolution of fungal bioluminescence.</title>
        <authorList>
            <person name="Tsai I.J."/>
        </authorList>
    </citation>
    <scope>NUCLEOTIDE SEQUENCE</scope>
    <source>
        <strain evidence="2">160909Yilan</strain>
    </source>
</reference>
<organism evidence="2 3">
    <name type="scientific">Mycena sanguinolenta</name>
    <dbReference type="NCBI Taxonomy" id="230812"/>
    <lineage>
        <taxon>Eukaryota</taxon>
        <taxon>Fungi</taxon>
        <taxon>Dikarya</taxon>
        <taxon>Basidiomycota</taxon>
        <taxon>Agaricomycotina</taxon>
        <taxon>Agaricomycetes</taxon>
        <taxon>Agaricomycetidae</taxon>
        <taxon>Agaricales</taxon>
        <taxon>Marasmiineae</taxon>
        <taxon>Mycenaceae</taxon>
        <taxon>Mycena</taxon>
    </lineage>
</organism>
<protein>
    <submittedName>
        <fullName evidence="2">Uncharacterized protein</fullName>
    </submittedName>
</protein>
<feature type="transmembrane region" description="Helical" evidence="1">
    <location>
        <begin position="193"/>
        <end position="216"/>
    </location>
</feature>